<evidence type="ECO:0000313" key="12">
    <source>
        <dbReference type="EMBL" id="KAG5530773.1"/>
    </source>
</evidence>
<name>A0AAV6ITC6_9ERIC</name>
<dbReference type="GO" id="GO:0006355">
    <property type="term" value="P:regulation of DNA-templated transcription"/>
    <property type="evidence" value="ECO:0007669"/>
    <property type="project" value="TreeGrafter"/>
</dbReference>
<feature type="region of interest" description="Disordered" evidence="10">
    <location>
        <begin position="397"/>
        <end position="420"/>
    </location>
</feature>
<evidence type="ECO:0000256" key="4">
    <source>
        <dbReference type="ARBA" id="ARBA00022771"/>
    </source>
</evidence>
<dbReference type="InterPro" id="IPR049808">
    <property type="entry name" value="CONSTANS-like_Bbox1"/>
</dbReference>
<reference evidence="12" key="1">
    <citation type="submission" date="2020-08" db="EMBL/GenBank/DDBJ databases">
        <title>Plant Genome Project.</title>
        <authorList>
            <person name="Zhang R.-G."/>
        </authorList>
    </citation>
    <scope>NUCLEOTIDE SEQUENCE</scope>
    <source>
        <strain evidence="12">WSP0</strain>
        <tissue evidence="12">Leaf</tissue>
    </source>
</reference>
<keyword evidence="5" id="KW-0862">Zinc</keyword>
<protein>
    <recommendedName>
        <fullName evidence="11">B box-type domain-containing protein</fullName>
    </recommendedName>
</protein>
<dbReference type="PROSITE" id="PS50119">
    <property type="entry name" value="ZF_BBOX"/>
    <property type="match status" value="1"/>
</dbReference>
<feature type="domain" description="B box-type" evidence="11">
    <location>
        <begin position="214"/>
        <end position="261"/>
    </location>
</feature>
<dbReference type="PANTHER" id="PTHR31832">
    <property type="entry name" value="B-BOX ZINC FINGER PROTEIN 22"/>
    <property type="match status" value="1"/>
</dbReference>
<evidence type="ECO:0000259" key="11">
    <source>
        <dbReference type="PROSITE" id="PS50119"/>
    </source>
</evidence>
<dbReference type="GO" id="GO:0005634">
    <property type="term" value="C:nucleus"/>
    <property type="evidence" value="ECO:0007669"/>
    <property type="project" value="UniProtKB-SubCell"/>
</dbReference>
<dbReference type="PANTHER" id="PTHR31832:SF41">
    <property type="entry name" value="B-BOX ZINC FINGER PROTEIN 24"/>
    <property type="match status" value="1"/>
</dbReference>
<proteinExistence type="predicted"/>
<gene>
    <name evidence="12" type="ORF">RHGRI_025672</name>
</gene>
<dbReference type="EMBL" id="JACTNZ010000009">
    <property type="protein sequence ID" value="KAG5530773.1"/>
    <property type="molecule type" value="Genomic_DNA"/>
</dbReference>
<evidence type="ECO:0000256" key="2">
    <source>
        <dbReference type="ARBA" id="ARBA00022723"/>
    </source>
</evidence>
<keyword evidence="8" id="KW-0539">Nucleus</keyword>
<evidence type="ECO:0000256" key="3">
    <source>
        <dbReference type="ARBA" id="ARBA00022737"/>
    </source>
</evidence>
<dbReference type="InterPro" id="IPR000315">
    <property type="entry name" value="Znf_B-box"/>
</dbReference>
<keyword evidence="2" id="KW-0479">Metal-binding</keyword>
<dbReference type="AlphaFoldDB" id="A0AAV6ITC6"/>
<keyword evidence="7" id="KW-0804">Transcription</keyword>
<comment type="subcellular location">
    <subcellularLocation>
        <location evidence="1">Nucleus</location>
    </subcellularLocation>
</comment>
<keyword evidence="13" id="KW-1185">Reference proteome</keyword>
<dbReference type="CDD" id="cd19821">
    <property type="entry name" value="Bbox1_BBX-like"/>
    <property type="match status" value="1"/>
</dbReference>
<evidence type="ECO:0000256" key="1">
    <source>
        <dbReference type="ARBA" id="ARBA00004123"/>
    </source>
</evidence>
<organism evidence="12 13">
    <name type="scientific">Rhododendron griersonianum</name>
    <dbReference type="NCBI Taxonomy" id="479676"/>
    <lineage>
        <taxon>Eukaryota</taxon>
        <taxon>Viridiplantae</taxon>
        <taxon>Streptophyta</taxon>
        <taxon>Embryophyta</taxon>
        <taxon>Tracheophyta</taxon>
        <taxon>Spermatophyta</taxon>
        <taxon>Magnoliopsida</taxon>
        <taxon>eudicotyledons</taxon>
        <taxon>Gunneridae</taxon>
        <taxon>Pentapetalae</taxon>
        <taxon>asterids</taxon>
        <taxon>Ericales</taxon>
        <taxon>Ericaceae</taxon>
        <taxon>Ericoideae</taxon>
        <taxon>Rhodoreae</taxon>
        <taxon>Rhododendron</taxon>
    </lineage>
</organism>
<keyword evidence="4 9" id="KW-0863">Zinc-finger</keyword>
<evidence type="ECO:0000256" key="9">
    <source>
        <dbReference type="PROSITE-ProRule" id="PRU00024"/>
    </source>
</evidence>
<evidence type="ECO:0000313" key="13">
    <source>
        <dbReference type="Proteomes" id="UP000823749"/>
    </source>
</evidence>
<sequence length="747" mass="83343">MESKPPISGDGAVKLPSSTYIRRRRPLRCLRRNFFRGDKKGVGNFKTVLTLHFVFEKRGTALVADEGFWRSACGSLGFLGSPTSVASPTSGVLWPINVGCLGMVLSLRLVLSGVFFCRFRRRQVLLGVDYDGGLVLMLPMNIRCLGLGLGLYQSFWEIFSSSVGGDGGRRLVVDELGFGDAMVRVARVCLFRHLVVIVEVIDLTIGYLAVHQSHSTLRCDVCEKAPATVICCADEAALCAKCDVEIHAANKLASKHQRLLLQSLSTKLPRCDICQDCDEPIHSAGSLSANHQRFLATGIRVALGSNCTKEIEKSHQDSKPPKHNAQPVALKMPTAQQASSFGSPSWAVDDLLQFSDFESSDKSVQKEQVGFGELDWFADIGLFGEQVPHQALAPAEVPQLPAPQSSNYAPYRPPKSSMPYKKPRIEISNDDIDDYFTVPDLGFKDIKISGNTNDVISKTRLQSLSSPQLRQRPSLAATFLDDSPTYDHNHVYVFQQDDRCCFDLPSCMEEGDKEEVCSENKMEEGDKEEVCSENKISEKRYESGDPEVGFLTRKKYVPKNDMNHEIQKLASLGNLLAKFNYCASSSDRLLMFQPTSVSSEEDFQSLEYEKAPERPNIYAQHLCRISNPIFKNANGSTKQVKAVEATLNWKSENAIVQNKILKRLELAQTRMEQKVSPMETPSYLSELQQKILTIRKEIMQMVYPISTFSAASPQKKLNSSLKAQFDPFSQDSEALFDYHTSRFTRIS</sequence>
<keyword evidence="6" id="KW-0805">Transcription regulation</keyword>
<dbReference type="InterPro" id="IPR051979">
    <property type="entry name" value="B-box_zinc_finger"/>
</dbReference>
<evidence type="ECO:0000256" key="5">
    <source>
        <dbReference type="ARBA" id="ARBA00022833"/>
    </source>
</evidence>
<evidence type="ECO:0000256" key="6">
    <source>
        <dbReference type="ARBA" id="ARBA00023015"/>
    </source>
</evidence>
<evidence type="ECO:0000256" key="8">
    <source>
        <dbReference type="ARBA" id="ARBA00023242"/>
    </source>
</evidence>
<evidence type="ECO:0000256" key="7">
    <source>
        <dbReference type="ARBA" id="ARBA00023163"/>
    </source>
</evidence>
<comment type="caution">
    <text evidence="12">The sequence shown here is derived from an EMBL/GenBank/DDBJ whole genome shotgun (WGS) entry which is preliminary data.</text>
</comment>
<evidence type="ECO:0000256" key="10">
    <source>
        <dbReference type="SAM" id="MobiDB-lite"/>
    </source>
</evidence>
<dbReference type="SMART" id="SM00336">
    <property type="entry name" value="BBOX"/>
    <property type="match status" value="2"/>
</dbReference>
<dbReference type="Proteomes" id="UP000823749">
    <property type="component" value="Chromosome 9"/>
</dbReference>
<dbReference type="GO" id="GO:0009640">
    <property type="term" value="P:photomorphogenesis"/>
    <property type="evidence" value="ECO:0007669"/>
    <property type="project" value="TreeGrafter"/>
</dbReference>
<keyword evidence="3" id="KW-0677">Repeat</keyword>
<dbReference type="GO" id="GO:0008270">
    <property type="term" value="F:zinc ion binding"/>
    <property type="evidence" value="ECO:0007669"/>
    <property type="project" value="UniProtKB-KW"/>
</dbReference>
<accession>A0AAV6ITC6</accession>